<comment type="caution">
    <text evidence="12">Lacks conserved residue(s) required for the propagation of feature annotation.</text>
</comment>
<dbReference type="AlphaFoldDB" id="A0A5B2WPH1"/>
<dbReference type="OrthoDB" id="9782828at2"/>
<name>A0A5B2WPH1_9PSEU</name>
<evidence type="ECO:0000256" key="14">
    <source>
        <dbReference type="PIRSR" id="PIRSR001365-1"/>
    </source>
</evidence>
<keyword evidence="7 12" id="KW-0220">Diaminopimelate biosynthesis</keyword>
<keyword evidence="17" id="KW-1185">Reference proteome</keyword>
<dbReference type="GO" id="GO:0019877">
    <property type="term" value="P:diaminopimelate biosynthetic process"/>
    <property type="evidence" value="ECO:0007669"/>
    <property type="project" value="UniProtKB-UniRule"/>
</dbReference>
<evidence type="ECO:0000313" key="17">
    <source>
        <dbReference type="Proteomes" id="UP000323454"/>
    </source>
</evidence>
<reference evidence="16 17" key="1">
    <citation type="submission" date="2019-09" db="EMBL/GenBank/DDBJ databases">
        <title>Goodfellowia gen. nov., a new genus of the Pseudonocardineae related to Actinoalloteichus, containing Goodfellowia coeruleoviolacea gen. nov., comb. nov. gen. nov., comb. nov.</title>
        <authorList>
            <person name="Labeda D."/>
        </authorList>
    </citation>
    <scope>NUCLEOTIDE SEQUENCE [LARGE SCALE GENOMIC DNA]</scope>
    <source>
        <strain evidence="16 17">AN110305</strain>
    </source>
</reference>
<dbReference type="NCBIfam" id="TIGR00674">
    <property type="entry name" value="dapA"/>
    <property type="match status" value="1"/>
</dbReference>
<keyword evidence="9 12" id="KW-0456">Lyase</keyword>
<feature type="site" description="Part of a proton relay during catalysis" evidence="12">
    <location>
        <position position="47"/>
    </location>
</feature>
<dbReference type="RefSeq" id="WP_149853547.1">
    <property type="nucleotide sequence ID" value="NZ_VUOB01000064.1"/>
</dbReference>
<evidence type="ECO:0000256" key="2">
    <source>
        <dbReference type="ARBA" id="ARBA00005120"/>
    </source>
</evidence>
<evidence type="ECO:0000256" key="13">
    <source>
        <dbReference type="PIRNR" id="PIRNR001365"/>
    </source>
</evidence>
<comment type="caution">
    <text evidence="16">The sequence shown here is derived from an EMBL/GenBank/DDBJ whole genome shotgun (WGS) entry which is preliminary data.</text>
</comment>
<keyword evidence="10 12" id="KW-0704">Schiff base</keyword>
<evidence type="ECO:0000256" key="3">
    <source>
        <dbReference type="ARBA" id="ARBA00007592"/>
    </source>
</evidence>
<accession>A0A5B2WPH1</accession>
<evidence type="ECO:0000256" key="4">
    <source>
        <dbReference type="ARBA" id="ARBA00012086"/>
    </source>
</evidence>
<dbReference type="PIRSF" id="PIRSF001365">
    <property type="entry name" value="DHDPS"/>
    <property type="match status" value="1"/>
</dbReference>
<feature type="active site" description="Schiff-base intermediate with substrate" evidence="12 14">
    <location>
        <position position="166"/>
    </location>
</feature>
<evidence type="ECO:0000256" key="5">
    <source>
        <dbReference type="ARBA" id="ARBA00022490"/>
    </source>
</evidence>
<dbReference type="InterPro" id="IPR020625">
    <property type="entry name" value="Schiff_base-form_aldolases_AS"/>
</dbReference>
<dbReference type="InterPro" id="IPR002220">
    <property type="entry name" value="DapA-like"/>
</dbReference>
<dbReference type="EC" id="4.3.3.7" evidence="4 12"/>
<keyword evidence="6 12" id="KW-0028">Amino-acid biosynthesis</keyword>
<comment type="subunit">
    <text evidence="12">Homotetramer; dimer of dimers.</text>
</comment>
<gene>
    <name evidence="12 16" type="primary">dapA</name>
    <name evidence="16" type="ORF">F0L68_31745</name>
</gene>
<comment type="similarity">
    <text evidence="3 12 13">Belongs to the DapA family.</text>
</comment>
<evidence type="ECO:0000256" key="12">
    <source>
        <dbReference type="HAMAP-Rule" id="MF_00418"/>
    </source>
</evidence>
<protein>
    <recommendedName>
        <fullName evidence="4 12">4-hydroxy-tetrahydrodipicolinate synthase</fullName>
        <shortName evidence="12">HTPA synthase</shortName>
        <ecNumber evidence="4 12">4.3.3.7</ecNumber>
    </recommendedName>
</protein>
<keyword evidence="5 12" id="KW-0963">Cytoplasm</keyword>
<proteinExistence type="inferred from homology"/>
<dbReference type="PANTHER" id="PTHR12128:SF66">
    <property type="entry name" value="4-HYDROXY-2-OXOGLUTARATE ALDOLASE, MITOCHONDRIAL"/>
    <property type="match status" value="1"/>
</dbReference>
<dbReference type="GO" id="GO:0008840">
    <property type="term" value="F:4-hydroxy-tetrahydrodipicolinate synthase activity"/>
    <property type="evidence" value="ECO:0007669"/>
    <property type="project" value="UniProtKB-UniRule"/>
</dbReference>
<comment type="catalytic activity">
    <reaction evidence="11 12">
        <text>L-aspartate 4-semialdehyde + pyruvate = (2S,4S)-4-hydroxy-2,3,4,5-tetrahydrodipicolinate + H2O + H(+)</text>
        <dbReference type="Rhea" id="RHEA:34171"/>
        <dbReference type="ChEBI" id="CHEBI:15361"/>
        <dbReference type="ChEBI" id="CHEBI:15377"/>
        <dbReference type="ChEBI" id="CHEBI:15378"/>
        <dbReference type="ChEBI" id="CHEBI:67139"/>
        <dbReference type="ChEBI" id="CHEBI:537519"/>
        <dbReference type="EC" id="4.3.3.7"/>
    </reaction>
</comment>
<feature type="active site" description="Proton donor/acceptor" evidence="12 14">
    <location>
        <position position="138"/>
    </location>
</feature>
<dbReference type="GO" id="GO:0005737">
    <property type="term" value="C:cytoplasm"/>
    <property type="evidence" value="ECO:0007669"/>
    <property type="project" value="UniProtKB-SubCell"/>
</dbReference>
<dbReference type="Gene3D" id="3.20.20.70">
    <property type="entry name" value="Aldolase class I"/>
    <property type="match status" value="1"/>
</dbReference>
<evidence type="ECO:0000256" key="1">
    <source>
        <dbReference type="ARBA" id="ARBA00003294"/>
    </source>
</evidence>
<evidence type="ECO:0000256" key="10">
    <source>
        <dbReference type="ARBA" id="ARBA00023270"/>
    </source>
</evidence>
<feature type="binding site" evidence="12 15">
    <location>
        <position position="209"/>
    </location>
    <ligand>
        <name>pyruvate</name>
        <dbReference type="ChEBI" id="CHEBI:15361"/>
    </ligand>
</feature>
<comment type="pathway">
    <text evidence="2 12">Amino-acid biosynthesis; L-lysine biosynthesis via DAP pathway; (S)-tetrahydrodipicolinate from L-aspartate: step 3/4.</text>
</comment>
<dbReference type="SUPFAM" id="SSF51569">
    <property type="entry name" value="Aldolase"/>
    <property type="match status" value="1"/>
</dbReference>
<reference evidence="16 17" key="2">
    <citation type="submission" date="2019-09" db="EMBL/GenBank/DDBJ databases">
        <authorList>
            <person name="Jin C."/>
        </authorList>
    </citation>
    <scope>NUCLEOTIDE SEQUENCE [LARGE SCALE GENOMIC DNA]</scope>
    <source>
        <strain evidence="16 17">AN110305</strain>
    </source>
</reference>
<dbReference type="HAMAP" id="MF_00418">
    <property type="entry name" value="DapA"/>
    <property type="match status" value="1"/>
</dbReference>
<evidence type="ECO:0000256" key="15">
    <source>
        <dbReference type="PIRSR" id="PIRSR001365-2"/>
    </source>
</evidence>
<sequence length="292" mass="30074">MTPGLHGIHVPLITPMTADGAIDPDALAALANRVLDDGATGLVALGTTAETATLTDTERHTVLDICADVCRDRAATLTVGAGSNDTHATADALRALTRWPRATAALVPVPYFNRPAEAGVIAHFTHLAKHSPVPIVIYNVPYRTGQTITAATLRHLAALPAIVGVKHAVGGIDQDTITLLADPPADFAVLAGDDAYLSPLLAIGAAGGILASAHLRTRDFVDLATAWRTGDLPTARATGHRLAALSTALFAEPNPAVIKAVLHAQGHLPSPAVRLPLLPASPAALRAALQHA</sequence>
<dbReference type="InterPro" id="IPR013785">
    <property type="entry name" value="Aldolase_TIM"/>
</dbReference>
<dbReference type="PRINTS" id="PR00146">
    <property type="entry name" value="DHPICSNTHASE"/>
</dbReference>
<evidence type="ECO:0000256" key="11">
    <source>
        <dbReference type="ARBA" id="ARBA00047836"/>
    </source>
</evidence>
<evidence type="ECO:0000256" key="8">
    <source>
        <dbReference type="ARBA" id="ARBA00023154"/>
    </source>
</evidence>
<dbReference type="InterPro" id="IPR005263">
    <property type="entry name" value="DapA"/>
</dbReference>
<comment type="subcellular location">
    <subcellularLocation>
        <location evidence="12">Cytoplasm</location>
    </subcellularLocation>
</comment>
<evidence type="ECO:0000256" key="6">
    <source>
        <dbReference type="ARBA" id="ARBA00022605"/>
    </source>
</evidence>
<dbReference type="SMART" id="SM01130">
    <property type="entry name" value="DHDPS"/>
    <property type="match status" value="1"/>
</dbReference>
<dbReference type="UniPathway" id="UPA00034">
    <property type="reaction ID" value="UER00017"/>
</dbReference>
<comment type="function">
    <text evidence="1 12">Catalyzes the condensation of (S)-aspartate-beta-semialdehyde [(S)-ASA] and pyruvate to 4-hydroxy-tetrahydrodipicolinate (HTPA).</text>
</comment>
<dbReference type="PROSITE" id="PS00666">
    <property type="entry name" value="DHDPS_2"/>
    <property type="match status" value="1"/>
</dbReference>
<keyword evidence="8 12" id="KW-0457">Lysine biosynthesis</keyword>
<organism evidence="16 17">
    <name type="scientific">Solihabitans fulvus</name>
    <dbReference type="NCBI Taxonomy" id="1892852"/>
    <lineage>
        <taxon>Bacteria</taxon>
        <taxon>Bacillati</taxon>
        <taxon>Actinomycetota</taxon>
        <taxon>Actinomycetes</taxon>
        <taxon>Pseudonocardiales</taxon>
        <taxon>Pseudonocardiaceae</taxon>
        <taxon>Solihabitans</taxon>
    </lineage>
</organism>
<dbReference type="GO" id="GO:0009089">
    <property type="term" value="P:lysine biosynthetic process via diaminopimelate"/>
    <property type="evidence" value="ECO:0007669"/>
    <property type="project" value="UniProtKB-UniRule"/>
</dbReference>
<evidence type="ECO:0000256" key="7">
    <source>
        <dbReference type="ARBA" id="ARBA00022915"/>
    </source>
</evidence>
<dbReference type="EMBL" id="VUOB01000064">
    <property type="protein sequence ID" value="KAA2253853.1"/>
    <property type="molecule type" value="Genomic_DNA"/>
</dbReference>
<feature type="binding site" evidence="12 15">
    <location>
        <position position="48"/>
    </location>
    <ligand>
        <name>pyruvate</name>
        <dbReference type="ChEBI" id="CHEBI:15361"/>
    </ligand>
</feature>
<dbReference type="Proteomes" id="UP000323454">
    <property type="component" value="Unassembled WGS sequence"/>
</dbReference>
<dbReference type="CDD" id="cd00950">
    <property type="entry name" value="DHDPS"/>
    <property type="match status" value="1"/>
</dbReference>
<comment type="caution">
    <text evidence="12">Was originally thought to be a dihydrodipicolinate synthase (DHDPS), catalyzing the condensation of (S)-aspartate-beta-semialdehyde [(S)-ASA] and pyruvate to dihydrodipicolinate (DHDP). However, it was shown in E.coli that the product of the enzymatic reaction is not dihydrodipicolinate but in fact (4S)-4-hydroxy-2,3,4,5-tetrahydro-(2S)-dipicolinic acid (HTPA), and that the consecutive dehydration reaction leading to DHDP is not spontaneous but catalyzed by DapB.</text>
</comment>
<evidence type="ECO:0000256" key="9">
    <source>
        <dbReference type="ARBA" id="ARBA00023239"/>
    </source>
</evidence>
<evidence type="ECO:0000313" key="16">
    <source>
        <dbReference type="EMBL" id="KAA2253853.1"/>
    </source>
</evidence>
<dbReference type="Pfam" id="PF00701">
    <property type="entry name" value="DHDPS"/>
    <property type="match status" value="1"/>
</dbReference>
<dbReference type="PANTHER" id="PTHR12128">
    <property type="entry name" value="DIHYDRODIPICOLINATE SYNTHASE"/>
    <property type="match status" value="1"/>
</dbReference>